<keyword evidence="9" id="KW-0735">Signal-anchor</keyword>
<dbReference type="SUPFAM" id="SSF53448">
    <property type="entry name" value="Nucleotide-diphospho-sugar transferases"/>
    <property type="match status" value="1"/>
</dbReference>
<evidence type="ECO:0000256" key="7">
    <source>
        <dbReference type="ARBA" id="ARBA00022692"/>
    </source>
</evidence>
<evidence type="ECO:0000313" key="18">
    <source>
        <dbReference type="EMBL" id="CUE71400.1"/>
    </source>
</evidence>
<evidence type="ECO:0000256" key="1">
    <source>
        <dbReference type="ARBA" id="ARBA00001936"/>
    </source>
</evidence>
<keyword evidence="19" id="KW-1185">Reference proteome</keyword>
<evidence type="ECO:0000256" key="14">
    <source>
        <dbReference type="ARBA" id="ARBA00038949"/>
    </source>
</evidence>
<evidence type="ECO:0000313" key="19">
    <source>
        <dbReference type="Proteomes" id="UP000051952"/>
    </source>
</evidence>
<dbReference type="EMBL" id="CYKH01000108">
    <property type="protein sequence ID" value="CUE71400.1"/>
    <property type="molecule type" value="Genomic_DNA"/>
</dbReference>
<accession>A0A0S4IS49</accession>
<dbReference type="Gene3D" id="3.90.550.10">
    <property type="entry name" value="Spore Coat Polysaccharide Biosynthesis Protein SpsA, Chain A"/>
    <property type="match status" value="1"/>
</dbReference>
<feature type="non-terminal residue" evidence="18">
    <location>
        <position position="352"/>
    </location>
</feature>
<sequence>MITVAFTDACTELLVGDWQAACRELTTIEGATPAAESLYFDRPVTELYHIIDSMFSVASSVAAASMNDDFALSRSATTDFAADESATFDVSRQLPYISARWQRGTFPLLPLDRDEVRPLREALPPKACAPSDAGLEFVVSMPLAGGATQAAWSTTIAPKGEVKMASKAKTSKFQPKPRAARPTRPEASENQVGLFVRGHRILAYRQKFIFVKVTYRKFVFFPQKGRLNIEPHSVLLFYCKTSPMHTYVAIYSHAHCFGGCSAPSSHVIILEDDMRVSHDFLEMFESLAPILEIDPTVWCISSWNDNGFRSFELPTDRFFRSSYFPGLGWMLKRSLWVDELSDRFPEDNWDHW</sequence>
<dbReference type="GO" id="GO:0000139">
    <property type="term" value="C:Golgi membrane"/>
    <property type="evidence" value="ECO:0007669"/>
    <property type="project" value="UniProtKB-SubCell"/>
</dbReference>
<dbReference type="VEuPathDB" id="TriTrypDB:BSAL_53185"/>
<dbReference type="OrthoDB" id="440755at2759"/>
<organism evidence="18 19">
    <name type="scientific">Bodo saltans</name>
    <name type="common">Flagellated protozoan</name>
    <dbReference type="NCBI Taxonomy" id="75058"/>
    <lineage>
        <taxon>Eukaryota</taxon>
        <taxon>Discoba</taxon>
        <taxon>Euglenozoa</taxon>
        <taxon>Kinetoplastea</taxon>
        <taxon>Metakinetoplastina</taxon>
        <taxon>Eubodonida</taxon>
        <taxon>Bodonidae</taxon>
        <taxon>Bodo</taxon>
    </lineage>
</organism>
<evidence type="ECO:0000256" key="12">
    <source>
        <dbReference type="ARBA" id="ARBA00023136"/>
    </source>
</evidence>
<dbReference type="GO" id="GO:0003827">
    <property type="term" value="F:alpha-1,3-mannosylglycoprotein 2-beta-N-acetylglucosaminyltransferase activity"/>
    <property type="evidence" value="ECO:0007669"/>
    <property type="project" value="UniProtKB-EC"/>
</dbReference>
<evidence type="ECO:0000256" key="17">
    <source>
        <dbReference type="SAM" id="MobiDB-lite"/>
    </source>
</evidence>
<evidence type="ECO:0000256" key="4">
    <source>
        <dbReference type="ARBA" id="ARBA00006492"/>
    </source>
</evidence>
<evidence type="ECO:0000256" key="9">
    <source>
        <dbReference type="ARBA" id="ARBA00022968"/>
    </source>
</evidence>
<comment type="similarity">
    <text evidence="4">Belongs to the glycosyltransferase 13 family.</text>
</comment>
<evidence type="ECO:0000256" key="15">
    <source>
        <dbReference type="ARBA" id="ARBA00041712"/>
    </source>
</evidence>
<evidence type="ECO:0000256" key="8">
    <source>
        <dbReference type="ARBA" id="ARBA00022723"/>
    </source>
</evidence>
<dbReference type="PANTHER" id="PTHR10468:SF0">
    <property type="entry name" value="ALPHA-1,3-MANNOSYL-GLYCOPROTEIN 2-BETA-N-ACETYLGLUCOSAMINYLTRANSFERASE"/>
    <property type="match status" value="1"/>
</dbReference>
<keyword evidence="6" id="KW-0808">Transferase</keyword>
<evidence type="ECO:0000256" key="10">
    <source>
        <dbReference type="ARBA" id="ARBA00022989"/>
    </source>
</evidence>
<evidence type="ECO:0000256" key="11">
    <source>
        <dbReference type="ARBA" id="ARBA00023034"/>
    </source>
</evidence>
<dbReference type="InterPro" id="IPR052261">
    <property type="entry name" value="Glycosyltransferase_13"/>
</dbReference>
<protein>
    <recommendedName>
        <fullName evidence="14">alpha-1,3-mannosyl-glycoprotein 2-beta-N-acetylglucosaminyltransferase</fullName>
        <ecNumber evidence="14">2.4.1.101</ecNumber>
    </recommendedName>
    <alternativeName>
        <fullName evidence="15">N-glycosyl-oligosaccharide-glycoprotein N-acetylglucosaminyltransferase I</fullName>
    </alternativeName>
</protein>
<evidence type="ECO:0000256" key="6">
    <source>
        <dbReference type="ARBA" id="ARBA00022679"/>
    </source>
</evidence>
<dbReference type="UniPathway" id="UPA00378"/>
<keyword evidence="13" id="KW-0464">Manganese</keyword>
<keyword evidence="12" id="KW-0472">Membrane</keyword>
<feature type="region of interest" description="Disordered" evidence="17">
    <location>
        <begin position="167"/>
        <end position="186"/>
    </location>
</feature>
<gene>
    <name evidence="18" type="ORF">BSAL_53185</name>
</gene>
<comment type="catalytic activity">
    <reaction evidence="16">
        <text>N(4)-(alpha-D-Man-(1-&gt;3)-[alpha-D-Man-(1-&gt;3)-[alpha-D-Man-(1-&gt;6)]-alpha-D-Man-(1-&gt;6)]-beta-D-Man-(1-&gt;4)-beta-D-GlcNAc-(1-&gt;4)-beta-D-GlcNAc)-L-asparaginyl-[protein] (N-glucan mannose isomer 5A1,2) + UDP-N-acetyl-alpha-D-glucosamine = N(4)-{beta-D-GlcNAc-(1-&gt;2)-alpha-D-Man-(1-&gt;3)-[alpha-D-Man-(1-&gt;3)-[alpha-D-Man-(1-&gt;6)]-alpha-D-Man-(1-&gt;6)]-beta-D-Man-(1-&gt;4)-beta-D-GlcNAc-(1-&gt;4)-beta-D-GlcNAc}-L-asparaginyl-[protein] + UDP + H(+)</text>
        <dbReference type="Rhea" id="RHEA:11456"/>
        <dbReference type="Rhea" id="RHEA-COMP:14367"/>
        <dbReference type="Rhea" id="RHEA-COMP:14368"/>
        <dbReference type="ChEBI" id="CHEBI:15378"/>
        <dbReference type="ChEBI" id="CHEBI:57705"/>
        <dbReference type="ChEBI" id="CHEBI:58223"/>
        <dbReference type="ChEBI" id="CHEBI:59087"/>
        <dbReference type="ChEBI" id="CHEBI:60625"/>
        <dbReference type="EC" id="2.4.1.101"/>
    </reaction>
</comment>
<keyword evidence="11" id="KW-0333">Golgi apparatus</keyword>
<evidence type="ECO:0000256" key="13">
    <source>
        <dbReference type="ARBA" id="ARBA00023211"/>
    </source>
</evidence>
<evidence type="ECO:0000256" key="2">
    <source>
        <dbReference type="ARBA" id="ARBA00004323"/>
    </source>
</evidence>
<dbReference type="InterPro" id="IPR004139">
    <property type="entry name" value="Glyco_trans_13"/>
</dbReference>
<comment type="pathway">
    <text evidence="3">Protein modification; protein glycosylation.</text>
</comment>
<dbReference type="GO" id="GO:0046872">
    <property type="term" value="F:metal ion binding"/>
    <property type="evidence" value="ECO:0007669"/>
    <property type="project" value="UniProtKB-KW"/>
</dbReference>
<dbReference type="Pfam" id="PF03071">
    <property type="entry name" value="GNT-I"/>
    <property type="match status" value="1"/>
</dbReference>
<evidence type="ECO:0000256" key="5">
    <source>
        <dbReference type="ARBA" id="ARBA00022676"/>
    </source>
</evidence>
<reference evidence="19" key="1">
    <citation type="submission" date="2015-09" db="EMBL/GenBank/DDBJ databases">
        <authorList>
            <consortium name="Pathogen Informatics"/>
        </authorList>
    </citation>
    <scope>NUCLEOTIDE SEQUENCE [LARGE SCALE GENOMIC DNA]</scope>
    <source>
        <strain evidence="19">Lake Konstanz</strain>
    </source>
</reference>
<dbReference type="EC" id="2.4.1.101" evidence="14"/>
<keyword evidence="8" id="KW-0479">Metal-binding</keyword>
<keyword evidence="7" id="KW-0812">Transmembrane</keyword>
<evidence type="ECO:0000256" key="16">
    <source>
        <dbReference type="ARBA" id="ARBA00049421"/>
    </source>
</evidence>
<comment type="subcellular location">
    <subcellularLocation>
        <location evidence="2">Golgi apparatus membrane</location>
        <topology evidence="2">Single-pass type II membrane protein</topology>
    </subcellularLocation>
</comment>
<name>A0A0S4IS49_BODSA</name>
<evidence type="ECO:0000256" key="3">
    <source>
        <dbReference type="ARBA" id="ARBA00004922"/>
    </source>
</evidence>
<comment type="cofactor">
    <cofactor evidence="1">
        <name>Mn(2+)</name>
        <dbReference type="ChEBI" id="CHEBI:29035"/>
    </cofactor>
</comment>
<dbReference type="InterPro" id="IPR029044">
    <property type="entry name" value="Nucleotide-diphossugar_trans"/>
</dbReference>
<dbReference type="Proteomes" id="UP000051952">
    <property type="component" value="Unassembled WGS sequence"/>
</dbReference>
<dbReference type="AlphaFoldDB" id="A0A0S4IS49"/>
<proteinExistence type="inferred from homology"/>
<dbReference type="PANTHER" id="PTHR10468">
    <property type="entry name" value="PROTEIN O-LINKED-MANNOSE BETA-1,2-N-ACETYLGLUCOSAMINYLTRANSFERASE 1/ALPHA-1,3-MANNOSYL-GLYCOPROTEIN 2-BETA-N-ACETYLGLUCOSAMINYLTRANSFERASE"/>
    <property type="match status" value="1"/>
</dbReference>
<keyword evidence="10" id="KW-1133">Transmembrane helix</keyword>
<keyword evidence="5" id="KW-0328">Glycosyltransferase</keyword>